<evidence type="ECO:0000256" key="3">
    <source>
        <dbReference type="ARBA" id="ARBA00022741"/>
    </source>
</evidence>
<dbReference type="EMBL" id="JANFXK010000002">
    <property type="protein sequence ID" value="MCQ4635680.1"/>
    <property type="molecule type" value="Genomic_DNA"/>
</dbReference>
<name>A0ABT1RKH0_9FIRM</name>
<dbReference type="PROSITE" id="PS50893">
    <property type="entry name" value="ABC_TRANSPORTER_2"/>
    <property type="match status" value="1"/>
</dbReference>
<feature type="domain" description="ABC transporter" evidence="8">
    <location>
        <begin position="349"/>
        <end position="584"/>
    </location>
</feature>
<dbReference type="InterPro" id="IPR039421">
    <property type="entry name" value="Type_1_exporter"/>
</dbReference>
<keyword evidence="5 7" id="KW-1133">Transmembrane helix</keyword>
<evidence type="ECO:0000259" key="8">
    <source>
        <dbReference type="PROSITE" id="PS50893"/>
    </source>
</evidence>
<evidence type="ECO:0000313" key="11">
    <source>
        <dbReference type="Proteomes" id="UP001524502"/>
    </source>
</evidence>
<feature type="transmembrane region" description="Helical" evidence="7">
    <location>
        <begin position="27"/>
        <end position="49"/>
    </location>
</feature>
<dbReference type="CDD" id="cd03251">
    <property type="entry name" value="ABCC_MsbA"/>
    <property type="match status" value="1"/>
</dbReference>
<dbReference type="Proteomes" id="UP001524502">
    <property type="component" value="Unassembled WGS sequence"/>
</dbReference>
<protein>
    <submittedName>
        <fullName evidence="10">ABC transporter ATP-binding protein/permease</fullName>
    </submittedName>
</protein>
<reference evidence="10 11" key="1">
    <citation type="submission" date="2022-06" db="EMBL/GenBank/DDBJ databases">
        <title>Isolation of gut microbiota from human fecal samples.</title>
        <authorList>
            <person name="Pamer E.G."/>
            <person name="Barat B."/>
            <person name="Waligurski E."/>
            <person name="Medina S."/>
            <person name="Paddock L."/>
            <person name="Mostad J."/>
        </authorList>
    </citation>
    <scope>NUCLEOTIDE SEQUENCE [LARGE SCALE GENOMIC DNA]</scope>
    <source>
        <strain evidence="10 11">SL.3.17</strain>
    </source>
</reference>
<evidence type="ECO:0000256" key="5">
    <source>
        <dbReference type="ARBA" id="ARBA00022989"/>
    </source>
</evidence>
<keyword evidence="4 10" id="KW-0067">ATP-binding</keyword>
<dbReference type="Pfam" id="PF00664">
    <property type="entry name" value="ABC_membrane"/>
    <property type="match status" value="1"/>
</dbReference>
<dbReference type="PROSITE" id="PS50929">
    <property type="entry name" value="ABC_TM1F"/>
    <property type="match status" value="1"/>
</dbReference>
<keyword evidence="11" id="KW-1185">Reference proteome</keyword>
<dbReference type="RefSeq" id="WP_256130869.1">
    <property type="nucleotide sequence ID" value="NZ_JANFXK010000002.1"/>
</dbReference>
<dbReference type="InterPro" id="IPR003439">
    <property type="entry name" value="ABC_transporter-like_ATP-bd"/>
</dbReference>
<dbReference type="SUPFAM" id="SSF52540">
    <property type="entry name" value="P-loop containing nucleoside triphosphate hydrolases"/>
    <property type="match status" value="1"/>
</dbReference>
<proteinExistence type="predicted"/>
<feature type="transmembrane region" description="Helical" evidence="7">
    <location>
        <begin position="289"/>
        <end position="307"/>
    </location>
</feature>
<evidence type="ECO:0000259" key="9">
    <source>
        <dbReference type="PROSITE" id="PS50929"/>
    </source>
</evidence>
<evidence type="ECO:0000256" key="6">
    <source>
        <dbReference type="ARBA" id="ARBA00023136"/>
    </source>
</evidence>
<feature type="transmembrane region" description="Helical" evidence="7">
    <location>
        <begin position="174"/>
        <end position="192"/>
    </location>
</feature>
<evidence type="ECO:0000256" key="2">
    <source>
        <dbReference type="ARBA" id="ARBA00022692"/>
    </source>
</evidence>
<evidence type="ECO:0000256" key="4">
    <source>
        <dbReference type="ARBA" id="ARBA00022840"/>
    </source>
</evidence>
<dbReference type="GO" id="GO:0005524">
    <property type="term" value="F:ATP binding"/>
    <property type="evidence" value="ECO:0007669"/>
    <property type="project" value="UniProtKB-KW"/>
</dbReference>
<comment type="subcellular location">
    <subcellularLocation>
        <location evidence="1">Cell membrane</location>
        <topology evidence="1">Multi-pass membrane protein</topology>
    </subcellularLocation>
</comment>
<evidence type="ECO:0000313" key="10">
    <source>
        <dbReference type="EMBL" id="MCQ4635680.1"/>
    </source>
</evidence>
<dbReference type="Gene3D" id="1.20.1560.10">
    <property type="entry name" value="ABC transporter type 1, transmembrane domain"/>
    <property type="match status" value="1"/>
</dbReference>
<dbReference type="Pfam" id="PF00005">
    <property type="entry name" value="ABC_tran"/>
    <property type="match status" value="1"/>
</dbReference>
<dbReference type="SMART" id="SM00382">
    <property type="entry name" value="AAA"/>
    <property type="match status" value="1"/>
</dbReference>
<sequence length="594" mass="66789">MKENNINTKKTSYLIKRFLPYFKKYKWVLILDLFCATLTTICDLVLPMIVRYLTDMGMNNAASLSVRLILSVGAVYLGLRVIDLIANYYMANIGHVMGAKIETDMRKDLFDHLQELSYSFYSNTKIGQLMARITSDLFDVTEFAHHCPEEYYIAAVKIIVSFCILSSVNVWLTLIIFAIIPVMIFFAMKFNNKMRTAFKKSRNQLGEINAQVEDSLLGVRVVKSFANEDIEGEKFKEGNEGFLNVKKEAYRYMAGFQSTTRLFDGVMYIAVVVAGSLFMMKGIITPPDLMAYLLYVVMLLASVRRIVEFTEQFQRGMTGIERFIEVMDEEVEIKDSPDATELQAVKGNITFESASFHYADSDENVLAHIDLNIHAGENVALVGPSGAGKTTLCNLIPRFYDVTEGRILIDGTDIRSVTAHSLRSQIGMVQQEVYLFSGTVYDNIEYGKPGASREEIIEAAKLAGAHEFIMQLTDGYDTFVGERGVKLSGGQKQRISIARVFLKNPPILILDEATSALDNESELIIQQSLEKLAKGRTTLTIAHRLTTIRNASTILVLTEDGIQERGSHEELMKKGGLYSRLYNMYTTNEETVGN</sequence>
<keyword evidence="3" id="KW-0547">Nucleotide-binding</keyword>
<dbReference type="Gene3D" id="3.40.50.300">
    <property type="entry name" value="P-loop containing nucleotide triphosphate hydrolases"/>
    <property type="match status" value="1"/>
</dbReference>
<dbReference type="InterPro" id="IPR011527">
    <property type="entry name" value="ABC1_TM_dom"/>
</dbReference>
<feature type="transmembrane region" description="Helical" evidence="7">
    <location>
        <begin position="69"/>
        <end position="90"/>
    </location>
</feature>
<dbReference type="PROSITE" id="PS00211">
    <property type="entry name" value="ABC_TRANSPORTER_1"/>
    <property type="match status" value="1"/>
</dbReference>
<evidence type="ECO:0000256" key="7">
    <source>
        <dbReference type="SAM" id="Phobius"/>
    </source>
</evidence>
<dbReference type="CDD" id="cd18549">
    <property type="entry name" value="ABC_6TM_YwjA_like"/>
    <property type="match status" value="1"/>
</dbReference>
<dbReference type="PANTHER" id="PTHR43394:SF1">
    <property type="entry name" value="ATP-BINDING CASSETTE SUB-FAMILY B MEMBER 10, MITOCHONDRIAL"/>
    <property type="match status" value="1"/>
</dbReference>
<keyword evidence="6 7" id="KW-0472">Membrane</keyword>
<dbReference type="InterPro" id="IPR027417">
    <property type="entry name" value="P-loop_NTPase"/>
</dbReference>
<dbReference type="InterPro" id="IPR003593">
    <property type="entry name" value="AAA+_ATPase"/>
</dbReference>
<comment type="caution">
    <text evidence="10">The sequence shown here is derived from an EMBL/GenBank/DDBJ whole genome shotgun (WGS) entry which is preliminary data.</text>
</comment>
<accession>A0ABT1RKH0</accession>
<keyword evidence="2 7" id="KW-0812">Transmembrane</keyword>
<dbReference type="SUPFAM" id="SSF90123">
    <property type="entry name" value="ABC transporter transmembrane region"/>
    <property type="match status" value="1"/>
</dbReference>
<evidence type="ECO:0000256" key="1">
    <source>
        <dbReference type="ARBA" id="ARBA00004651"/>
    </source>
</evidence>
<organism evidence="10 11">
    <name type="scientific">Anaerovorax odorimutans</name>
    <dbReference type="NCBI Taxonomy" id="109327"/>
    <lineage>
        <taxon>Bacteria</taxon>
        <taxon>Bacillati</taxon>
        <taxon>Bacillota</taxon>
        <taxon>Clostridia</taxon>
        <taxon>Peptostreptococcales</taxon>
        <taxon>Anaerovoracaceae</taxon>
        <taxon>Anaerovorax</taxon>
    </lineage>
</organism>
<gene>
    <name evidence="10" type="ORF">NE619_02975</name>
</gene>
<dbReference type="InterPro" id="IPR036640">
    <property type="entry name" value="ABC1_TM_sf"/>
</dbReference>
<dbReference type="PANTHER" id="PTHR43394">
    <property type="entry name" value="ATP-DEPENDENT PERMEASE MDL1, MITOCHONDRIAL"/>
    <property type="match status" value="1"/>
</dbReference>
<feature type="transmembrane region" description="Helical" evidence="7">
    <location>
        <begin position="262"/>
        <end position="283"/>
    </location>
</feature>
<dbReference type="InterPro" id="IPR017871">
    <property type="entry name" value="ABC_transporter-like_CS"/>
</dbReference>
<feature type="domain" description="ABC transmembrane type-1" evidence="9">
    <location>
        <begin position="30"/>
        <end position="315"/>
    </location>
</feature>